<evidence type="ECO:0000259" key="9">
    <source>
        <dbReference type="SMART" id="SM01088"/>
    </source>
</evidence>
<dbReference type="Pfam" id="PF01484">
    <property type="entry name" value="Col_cuticle_N"/>
    <property type="match status" value="1"/>
</dbReference>
<evidence type="ECO:0000256" key="3">
    <source>
        <dbReference type="ARBA" id="ARBA00022676"/>
    </source>
</evidence>
<comment type="subcellular location">
    <subcellularLocation>
        <location evidence="1">Membrane</location>
        <topology evidence="1">Single-pass membrane protein</topology>
    </subcellularLocation>
</comment>
<proteinExistence type="inferred from homology"/>
<evidence type="ECO:0000256" key="7">
    <source>
        <dbReference type="RuleBase" id="RU366017"/>
    </source>
</evidence>
<evidence type="ECO:0000256" key="2">
    <source>
        <dbReference type="ARBA" id="ARBA00007647"/>
    </source>
</evidence>
<name>A0AA39HUA6_9BILA</name>
<dbReference type="EC" id="2.4.1.-" evidence="7"/>
<feature type="transmembrane region" description="Helical" evidence="7">
    <location>
        <begin position="303"/>
        <end position="326"/>
    </location>
</feature>
<dbReference type="GO" id="GO:0042302">
    <property type="term" value="F:structural constituent of cuticle"/>
    <property type="evidence" value="ECO:0007669"/>
    <property type="project" value="InterPro"/>
</dbReference>
<dbReference type="GO" id="GO:0016757">
    <property type="term" value="F:glycosyltransferase activity"/>
    <property type="evidence" value="ECO:0007669"/>
    <property type="project" value="UniProtKB-UniRule"/>
</dbReference>
<feature type="compositionally biased region" description="Low complexity" evidence="8">
    <location>
        <begin position="477"/>
        <end position="516"/>
    </location>
</feature>
<dbReference type="EMBL" id="JAUCMV010000003">
    <property type="protein sequence ID" value="KAK0411446.1"/>
    <property type="molecule type" value="Genomic_DNA"/>
</dbReference>
<dbReference type="GO" id="GO:0016020">
    <property type="term" value="C:membrane"/>
    <property type="evidence" value="ECO:0007669"/>
    <property type="project" value="UniProtKB-SubCell"/>
</dbReference>
<evidence type="ECO:0000256" key="4">
    <source>
        <dbReference type="ARBA" id="ARBA00022679"/>
    </source>
</evidence>
<dbReference type="PANTHER" id="PTHR24637">
    <property type="entry name" value="COLLAGEN"/>
    <property type="match status" value="1"/>
</dbReference>
<dbReference type="InterPro" id="IPR008166">
    <property type="entry name" value="Glyco_transf_92"/>
</dbReference>
<dbReference type="InterPro" id="IPR008160">
    <property type="entry name" value="Collagen"/>
</dbReference>
<gene>
    <name evidence="10" type="ORF">QR680_005656</name>
</gene>
<dbReference type="PANTHER" id="PTHR24637:SF377">
    <property type="entry name" value="COLLAGEN TYPE IX ALPHA 1 CHAIN"/>
    <property type="match status" value="1"/>
</dbReference>
<feature type="compositionally biased region" description="Low complexity" evidence="8">
    <location>
        <begin position="524"/>
        <end position="535"/>
    </location>
</feature>
<dbReference type="InterPro" id="IPR002486">
    <property type="entry name" value="Col_cuticle_N"/>
</dbReference>
<keyword evidence="3 7" id="KW-0328">Glycosyltransferase</keyword>
<sequence>MQRGRIRRLLVLAFFLLLVLSFFGLLSSWKRRRPEDLAPSLGEDSVLLLGAFRNASTVRILVLSRCIGNATKFLVRVDSQTRAEATVRPLQGRCGVCFWNPYVVEAVFGEKNLSSTAPDVSLYWKGRYSLVPYVEAPRTKRVAFCVEPLFWFSGVRELRRILKRAKEAGDVDVFVYLHSASLKTWKVLRRYEKERIVFRVPFDLQTAAVRMDLDSWNSLALEDCRLRAGRYSRVEAVPLASRRLEKCFQGCFSPSSAKCFRMLNANEWIFVERRSHPFFMHLEKRVLCEADGRLLEADRMRRAAFFGVTVSTVATLIAVISVPMVYNHLQRVHAVMQSEIDFCKLRSVNIWKEVAATQVIKKYGGLRTRRQAGYDFPVEGATHVDSVAPPRCCGCGVSPPGAPGLPGPDGKDGGDGAPGEDGSSALPIEAPTTSKQQKEPCANECPEAPAGPPGRPGVKGAPGKTGSPGADGQEAARGPPGKQGVVGPPGEPGVPGRKGASGAAGKVVEVAEASDGPPGPPGAPGLEGQPGVPGKKGPRGPPGSAGDRGRDGAPGKDGDGGKRGADGEAGSSGGCDHCPPPRTAPGY</sequence>
<feature type="compositionally biased region" description="Basic and acidic residues" evidence="8">
    <location>
        <begin position="547"/>
        <end position="566"/>
    </location>
</feature>
<feature type="region of interest" description="Disordered" evidence="8">
    <location>
        <begin position="403"/>
        <end position="587"/>
    </location>
</feature>
<evidence type="ECO:0000256" key="8">
    <source>
        <dbReference type="SAM" id="MobiDB-lite"/>
    </source>
</evidence>
<feature type="compositionally biased region" description="Low complexity" evidence="8">
    <location>
        <begin position="439"/>
        <end position="448"/>
    </location>
</feature>
<dbReference type="SMART" id="SM01088">
    <property type="entry name" value="Col_cuticle_N"/>
    <property type="match status" value="1"/>
</dbReference>
<keyword evidence="6 7" id="KW-0472">Membrane</keyword>
<keyword evidence="7" id="KW-0812">Transmembrane</keyword>
<feature type="domain" description="Nematode cuticle collagen N-terminal" evidence="9">
    <location>
        <begin position="302"/>
        <end position="354"/>
    </location>
</feature>
<keyword evidence="7" id="KW-1133">Transmembrane helix</keyword>
<keyword evidence="4 7" id="KW-0808">Transferase</keyword>
<keyword evidence="5" id="KW-0677">Repeat</keyword>
<feature type="compositionally biased region" description="Pro residues" evidence="8">
    <location>
        <begin position="578"/>
        <end position="587"/>
    </location>
</feature>
<reference evidence="10" key="1">
    <citation type="submission" date="2023-06" db="EMBL/GenBank/DDBJ databases">
        <title>Genomic analysis of the entomopathogenic nematode Steinernema hermaphroditum.</title>
        <authorList>
            <person name="Schwarz E.M."/>
            <person name="Heppert J.K."/>
            <person name="Baniya A."/>
            <person name="Schwartz H.T."/>
            <person name="Tan C.-H."/>
            <person name="Antoshechkin I."/>
            <person name="Sternberg P.W."/>
            <person name="Goodrich-Blair H."/>
            <person name="Dillman A.R."/>
        </authorList>
    </citation>
    <scope>NUCLEOTIDE SEQUENCE</scope>
    <source>
        <strain evidence="10">PS9179</strain>
        <tissue evidence="10">Whole animal</tissue>
    </source>
</reference>
<accession>A0AA39HUA6</accession>
<evidence type="ECO:0000313" key="11">
    <source>
        <dbReference type="Proteomes" id="UP001175271"/>
    </source>
</evidence>
<evidence type="ECO:0000256" key="5">
    <source>
        <dbReference type="ARBA" id="ARBA00022737"/>
    </source>
</evidence>
<dbReference type="Proteomes" id="UP001175271">
    <property type="component" value="Unassembled WGS sequence"/>
</dbReference>
<evidence type="ECO:0000256" key="6">
    <source>
        <dbReference type="ARBA" id="ARBA00023136"/>
    </source>
</evidence>
<evidence type="ECO:0000256" key="1">
    <source>
        <dbReference type="ARBA" id="ARBA00004167"/>
    </source>
</evidence>
<organism evidence="10 11">
    <name type="scientific">Steinernema hermaphroditum</name>
    <dbReference type="NCBI Taxonomy" id="289476"/>
    <lineage>
        <taxon>Eukaryota</taxon>
        <taxon>Metazoa</taxon>
        <taxon>Ecdysozoa</taxon>
        <taxon>Nematoda</taxon>
        <taxon>Chromadorea</taxon>
        <taxon>Rhabditida</taxon>
        <taxon>Tylenchina</taxon>
        <taxon>Panagrolaimomorpha</taxon>
        <taxon>Strongyloidoidea</taxon>
        <taxon>Steinernematidae</taxon>
        <taxon>Steinernema</taxon>
    </lineage>
</organism>
<protein>
    <recommendedName>
        <fullName evidence="7">Glycosyltransferase family 92 protein</fullName>
        <ecNumber evidence="7">2.4.1.-</ecNumber>
    </recommendedName>
</protein>
<comment type="similarity">
    <text evidence="2 7">Belongs to the glycosyltransferase 92 family.</text>
</comment>
<evidence type="ECO:0000313" key="10">
    <source>
        <dbReference type="EMBL" id="KAK0411446.1"/>
    </source>
</evidence>
<dbReference type="AlphaFoldDB" id="A0AA39HUA6"/>
<dbReference type="Pfam" id="PF01391">
    <property type="entry name" value="Collagen"/>
    <property type="match status" value="2"/>
</dbReference>
<comment type="caution">
    <text evidence="10">The sequence shown here is derived from an EMBL/GenBank/DDBJ whole genome shotgun (WGS) entry which is preliminary data.</text>
</comment>
<keyword evidence="11" id="KW-1185">Reference proteome</keyword>
<dbReference type="Pfam" id="PF01697">
    <property type="entry name" value="Glyco_transf_92"/>
    <property type="match status" value="1"/>
</dbReference>